<proteinExistence type="predicted"/>
<dbReference type="Proteomes" id="UP000196239">
    <property type="component" value="Chromosome 1"/>
</dbReference>
<feature type="transmembrane region" description="Helical" evidence="1">
    <location>
        <begin position="13"/>
        <end position="32"/>
    </location>
</feature>
<name>A0A128A4Z6_9ARCH</name>
<keyword evidence="1" id="KW-0812">Transmembrane</keyword>
<evidence type="ECO:0000256" key="1">
    <source>
        <dbReference type="SAM" id="Phobius"/>
    </source>
</evidence>
<dbReference type="EMBL" id="LN890280">
    <property type="protein sequence ID" value="CUR52429.1"/>
    <property type="molecule type" value="Genomic_DNA"/>
</dbReference>
<accession>A0A128A4Z6</accession>
<feature type="transmembrane region" description="Helical" evidence="1">
    <location>
        <begin position="44"/>
        <end position="65"/>
    </location>
</feature>
<organism evidence="2 3">
    <name type="scientific">Nitrosotalea devaniterrae</name>
    <dbReference type="NCBI Taxonomy" id="1078905"/>
    <lineage>
        <taxon>Archaea</taxon>
        <taxon>Nitrososphaerota</taxon>
        <taxon>Nitrososphaeria</taxon>
        <taxon>Nitrosotaleales</taxon>
        <taxon>Nitrosotaleaceae</taxon>
        <taxon>Nitrosotalea</taxon>
    </lineage>
</organism>
<dbReference type="AlphaFoldDB" id="A0A128A4Z6"/>
<reference evidence="3" key="1">
    <citation type="submission" date="2015-10" db="EMBL/GenBank/DDBJ databases">
        <authorList>
            <person name="Lehtovirta-Morley L.E."/>
            <person name="Vieille C."/>
        </authorList>
    </citation>
    <scope>NUCLEOTIDE SEQUENCE [LARGE SCALE GENOMIC DNA]</scope>
</reference>
<dbReference type="KEGG" id="ndv:NDEV_1667"/>
<sequence length="69" mass="7847">MVDILSSVLAKELVTRCIAITAIFSIISYFIIRRYQSKVDNLKTKLPLLFVIFGVVILINILYVLSKNT</sequence>
<keyword evidence="1" id="KW-1133">Transmembrane helix</keyword>
<keyword evidence="3" id="KW-1185">Reference proteome</keyword>
<evidence type="ECO:0000313" key="3">
    <source>
        <dbReference type="Proteomes" id="UP000196239"/>
    </source>
</evidence>
<evidence type="ECO:0000313" key="2">
    <source>
        <dbReference type="EMBL" id="CUR52429.1"/>
    </source>
</evidence>
<gene>
    <name evidence="2" type="ORF">NDEV_1667</name>
</gene>
<keyword evidence="1" id="KW-0472">Membrane</keyword>
<protein>
    <submittedName>
        <fullName evidence="2">Uncharacterized protein</fullName>
    </submittedName>
</protein>